<organism evidence="1 2">
    <name type="scientific">Eumeta variegata</name>
    <name type="common">Bagworm moth</name>
    <name type="synonym">Eumeta japonica</name>
    <dbReference type="NCBI Taxonomy" id="151549"/>
    <lineage>
        <taxon>Eukaryota</taxon>
        <taxon>Metazoa</taxon>
        <taxon>Ecdysozoa</taxon>
        <taxon>Arthropoda</taxon>
        <taxon>Hexapoda</taxon>
        <taxon>Insecta</taxon>
        <taxon>Pterygota</taxon>
        <taxon>Neoptera</taxon>
        <taxon>Endopterygota</taxon>
        <taxon>Lepidoptera</taxon>
        <taxon>Glossata</taxon>
        <taxon>Ditrysia</taxon>
        <taxon>Tineoidea</taxon>
        <taxon>Psychidae</taxon>
        <taxon>Oiketicinae</taxon>
        <taxon>Eumeta</taxon>
    </lineage>
</organism>
<evidence type="ECO:0000313" key="1">
    <source>
        <dbReference type="EMBL" id="GBP63137.1"/>
    </source>
</evidence>
<sequence>MRPLLNWTSIIASSNAAGQHEGYRWRVTCPMGDFLRDRLGIGVTGCQHGSGPFYYPFYLPGVKMAG</sequence>
<proteinExistence type="predicted"/>
<comment type="caution">
    <text evidence="1">The sequence shown here is derived from an EMBL/GenBank/DDBJ whole genome shotgun (WGS) entry which is preliminary data.</text>
</comment>
<keyword evidence="2" id="KW-1185">Reference proteome</keyword>
<name>A0A4C1XLI0_EUMVA</name>
<dbReference type="EMBL" id="BGZK01000860">
    <property type="protein sequence ID" value="GBP63137.1"/>
    <property type="molecule type" value="Genomic_DNA"/>
</dbReference>
<protein>
    <submittedName>
        <fullName evidence="1">Uncharacterized protein</fullName>
    </submittedName>
</protein>
<accession>A0A4C1XLI0</accession>
<dbReference type="AlphaFoldDB" id="A0A4C1XLI0"/>
<dbReference type="Proteomes" id="UP000299102">
    <property type="component" value="Unassembled WGS sequence"/>
</dbReference>
<reference evidence="1 2" key="1">
    <citation type="journal article" date="2019" name="Commun. Biol.">
        <title>The bagworm genome reveals a unique fibroin gene that provides high tensile strength.</title>
        <authorList>
            <person name="Kono N."/>
            <person name="Nakamura H."/>
            <person name="Ohtoshi R."/>
            <person name="Tomita M."/>
            <person name="Numata K."/>
            <person name="Arakawa K."/>
        </authorList>
    </citation>
    <scope>NUCLEOTIDE SEQUENCE [LARGE SCALE GENOMIC DNA]</scope>
</reference>
<gene>
    <name evidence="1" type="ORF">EVAR_50068_1</name>
</gene>
<evidence type="ECO:0000313" key="2">
    <source>
        <dbReference type="Proteomes" id="UP000299102"/>
    </source>
</evidence>